<keyword evidence="2" id="KW-1185">Reference proteome</keyword>
<gene>
    <name evidence="1" type="ORF">HHL08_22645</name>
</gene>
<sequence>MSQAVSGRARARIEPVIKNFRTTISRSCKQVQRSSSTSAPLIATDEMARSFDAVIIAQYQRISHYGLAGFGTAASYAKTLGLKDDNKKLREATKEIYGNDQYGTKLAETSVNIDAKE</sequence>
<comment type="caution">
    <text evidence="1">The sequence shown here is derived from an EMBL/GenBank/DDBJ whole genome shotgun (WGS) entry which is preliminary data.</text>
</comment>
<dbReference type="EMBL" id="JABBFV010000029">
    <property type="protein sequence ID" value="NML12895.1"/>
    <property type="molecule type" value="Genomic_DNA"/>
</dbReference>
<evidence type="ECO:0000313" key="2">
    <source>
        <dbReference type="Proteomes" id="UP000519023"/>
    </source>
</evidence>
<name>A0A7X9ZU56_9SPHN</name>
<reference evidence="1 2" key="1">
    <citation type="submission" date="2020-04" db="EMBL/GenBank/DDBJ databases">
        <title>Sphingobium sp. AR-3-1 isolated from Arctic soil.</title>
        <authorList>
            <person name="Dahal R.H."/>
            <person name="Chaudhary D.K."/>
        </authorList>
    </citation>
    <scope>NUCLEOTIDE SEQUENCE [LARGE SCALE GENOMIC DNA]</scope>
    <source>
        <strain evidence="1 2">AR-3-1</strain>
    </source>
</reference>
<dbReference type="Pfam" id="PF05974">
    <property type="entry name" value="DUF892"/>
    <property type="match status" value="1"/>
</dbReference>
<dbReference type="SUPFAM" id="SSF47240">
    <property type="entry name" value="Ferritin-like"/>
    <property type="match status" value="1"/>
</dbReference>
<dbReference type="AlphaFoldDB" id="A0A7X9ZU56"/>
<accession>A0A7X9ZU56</accession>
<dbReference type="InterPro" id="IPR012347">
    <property type="entry name" value="Ferritin-like"/>
</dbReference>
<dbReference type="Proteomes" id="UP000519023">
    <property type="component" value="Unassembled WGS sequence"/>
</dbReference>
<dbReference type="InterPro" id="IPR009078">
    <property type="entry name" value="Ferritin-like_SF"/>
</dbReference>
<dbReference type="InterPro" id="IPR010287">
    <property type="entry name" value="DUF892_YciF-like"/>
</dbReference>
<evidence type="ECO:0000313" key="1">
    <source>
        <dbReference type="EMBL" id="NML12895.1"/>
    </source>
</evidence>
<proteinExistence type="predicted"/>
<dbReference type="RefSeq" id="WP_083216951.1">
    <property type="nucleotide sequence ID" value="NZ_JABBFV010000029.1"/>
</dbReference>
<dbReference type="Gene3D" id="1.20.1260.10">
    <property type="match status" value="1"/>
</dbReference>
<organism evidence="1 2">
    <name type="scientific">Sphingobium psychrophilum</name>
    <dbReference type="NCBI Taxonomy" id="2728834"/>
    <lineage>
        <taxon>Bacteria</taxon>
        <taxon>Pseudomonadati</taxon>
        <taxon>Pseudomonadota</taxon>
        <taxon>Alphaproteobacteria</taxon>
        <taxon>Sphingomonadales</taxon>
        <taxon>Sphingomonadaceae</taxon>
        <taxon>Sphingobium</taxon>
    </lineage>
</organism>
<protein>
    <submittedName>
        <fullName evidence="1">DUF892 family protein</fullName>
    </submittedName>
</protein>